<keyword evidence="3 7" id="KW-1133">Transmembrane helix</keyword>
<dbReference type="PROSITE" id="PS00194">
    <property type="entry name" value="THIOREDOXIN_1"/>
    <property type="match status" value="1"/>
</dbReference>
<organism evidence="10 11">
    <name type="scientific">Phlebiopsis gigantea (strain 11061_1 CR5-6)</name>
    <name type="common">White-rot fungus</name>
    <name type="synonym">Peniophora gigantea</name>
    <dbReference type="NCBI Taxonomy" id="745531"/>
    <lineage>
        <taxon>Eukaryota</taxon>
        <taxon>Fungi</taxon>
        <taxon>Dikarya</taxon>
        <taxon>Basidiomycota</taxon>
        <taxon>Agaricomycotina</taxon>
        <taxon>Agaricomycetes</taxon>
        <taxon>Polyporales</taxon>
        <taxon>Phanerochaetaceae</taxon>
        <taxon>Phlebiopsis</taxon>
    </lineage>
</organism>
<gene>
    <name evidence="10" type="ORF">PHLGIDRAFT_100943</name>
</gene>
<evidence type="ECO:0000256" key="7">
    <source>
        <dbReference type="SAM" id="Phobius"/>
    </source>
</evidence>
<dbReference type="Pfam" id="PF00085">
    <property type="entry name" value="Thioredoxin"/>
    <property type="match status" value="2"/>
</dbReference>
<keyword evidence="4 7" id="KW-0472">Membrane</keyword>
<comment type="subcellular location">
    <subcellularLocation>
        <location evidence="1">Endoplasmic reticulum membrane</location>
        <topology evidence="1">Single-pass membrane protein</topology>
    </subcellularLocation>
</comment>
<accession>A0A0C3SEJ1</accession>
<dbReference type="HOGENOM" id="CLU_021868_1_1_1"/>
<dbReference type="PROSITE" id="PS51352">
    <property type="entry name" value="THIOREDOXIN_2"/>
    <property type="match status" value="2"/>
</dbReference>
<dbReference type="SUPFAM" id="SSF52833">
    <property type="entry name" value="Thioredoxin-like"/>
    <property type="match status" value="3"/>
</dbReference>
<dbReference type="Proteomes" id="UP000053257">
    <property type="component" value="Unassembled WGS sequence"/>
</dbReference>
<keyword evidence="2 7" id="KW-0812">Transmembrane</keyword>
<dbReference type="OrthoDB" id="72053at2759"/>
<evidence type="ECO:0000313" key="11">
    <source>
        <dbReference type="Proteomes" id="UP000053257"/>
    </source>
</evidence>
<dbReference type="InterPro" id="IPR036249">
    <property type="entry name" value="Thioredoxin-like_sf"/>
</dbReference>
<feature type="compositionally biased region" description="Pro residues" evidence="6">
    <location>
        <begin position="142"/>
        <end position="154"/>
    </location>
</feature>
<dbReference type="Gene3D" id="3.40.30.10">
    <property type="entry name" value="Glutaredoxin"/>
    <property type="match status" value="3"/>
</dbReference>
<comment type="function">
    <text evidence="5">Probable disulfide isomerase, which participates in the folding of proteins containing disulfide bonds. May act as a dithiol oxidase. Acts as a regulator of endoplasmic reticulum-mitochondria contact sites via its ability to regulate redox signals.</text>
</comment>
<feature type="region of interest" description="Disordered" evidence="6">
    <location>
        <begin position="136"/>
        <end position="157"/>
    </location>
</feature>
<dbReference type="EMBL" id="KN840453">
    <property type="protein sequence ID" value="KIP10555.1"/>
    <property type="molecule type" value="Genomic_DNA"/>
</dbReference>
<protein>
    <recommendedName>
        <fullName evidence="9">Thioredoxin domain-containing protein</fullName>
    </recommendedName>
</protein>
<dbReference type="InterPro" id="IPR052250">
    <property type="entry name" value="PDI_TMX3"/>
</dbReference>
<keyword evidence="8" id="KW-0732">Signal</keyword>
<feature type="domain" description="Thioredoxin" evidence="9">
    <location>
        <begin position="143"/>
        <end position="278"/>
    </location>
</feature>
<evidence type="ECO:0000313" key="10">
    <source>
        <dbReference type="EMBL" id="KIP10555.1"/>
    </source>
</evidence>
<proteinExistence type="predicted"/>
<evidence type="ECO:0000256" key="8">
    <source>
        <dbReference type="SAM" id="SignalP"/>
    </source>
</evidence>
<dbReference type="GO" id="GO:0005789">
    <property type="term" value="C:endoplasmic reticulum membrane"/>
    <property type="evidence" value="ECO:0007669"/>
    <property type="project" value="UniProtKB-SubCell"/>
</dbReference>
<dbReference type="InterPro" id="IPR013766">
    <property type="entry name" value="Thioredoxin_domain"/>
</dbReference>
<name>A0A0C3SEJ1_PHLG1</name>
<dbReference type="STRING" id="745531.A0A0C3SEJ1"/>
<evidence type="ECO:0000256" key="4">
    <source>
        <dbReference type="ARBA" id="ARBA00023136"/>
    </source>
</evidence>
<keyword evidence="11" id="KW-1185">Reference proteome</keyword>
<evidence type="ECO:0000256" key="3">
    <source>
        <dbReference type="ARBA" id="ARBA00022989"/>
    </source>
</evidence>
<evidence type="ECO:0000256" key="2">
    <source>
        <dbReference type="ARBA" id="ARBA00022692"/>
    </source>
</evidence>
<feature type="signal peptide" evidence="8">
    <location>
        <begin position="1"/>
        <end position="25"/>
    </location>
</feature>
<feature type="domain" description="Thioredoxin" evidence="9">
    <location>
        <begin position="17"/>
        <end position="139"/>
    </location>
</feature>
<dbReference type="AlphaFoldDB" id="A0A0C3SEJ1"/>
<feature type="transmembrane region" description="Helical" evidence="7">
    <location>
        <begin position="540"/>
        <end position="557"/>
    </location>
</feature>
<feature type="chain" id="PRO_5002170058" description="Thioredoxin domain-containing protein" evidence="8">
    <location>
        <begin position="26"/>
        <end position="578"/>
    </location>
</feature>
<evidence type="ECO:0000259" key="9">
    <source>
        <dbReference type="PROSITE" id="PS51352"/>
    </source>
</evidence>
<evidence type="ECO:0000256" key="6">
    <source>
        <dbReference type="SAM" id="MobiDB-lite"/>
    </source>
</evidence>
<dbReference type="Pfam" id="PF13848">
    <property type="entry name" value="Thioredoxin_6"/>
    <property type="match status" value="1"/>
</dbReference>
<evidence type="ECO:0000256" key="5">
    <source>
        <dbReference type="ARBA" id="ARBA00045246"/>
    </source>
</evidence>
<dbReference type="PANTHER" id="PTHR46426">
    <property type="entry name" value="PROTEIN DISULFIDE-ISOMERASE TMX3"/>
    <property type="match status" value="1"/>
</dbReference>
<reference evidence="10 11" key="1">
    <citation type="journal article" date="2014" name="PLoS Genet.">
        <title>Analysis of the Phlebiopsis gigantea genome, transcriptome and secretome provides insight into its pioneer colonization strategies of wood.</title>
        <authorList>
            <person name="Hori C."/>
            <person name="Ishida T."/>
            <person name="Igarashi K."/>
            <person name="Samejima M."/>
            <person name="Suzuki H."/>
            <person name="Master E."/>
            <person name="Ferreira P."/>
            <person name="Ruiz-Duenas F.J."/>
            <person name="Held B."/>
            <person name="Canessa P."/>
            <person name="Larrondo L.F."/>
            <person name="Schmoll M."/>
            <person name="Druzhinina I.S."/>
            <person name="Kubicek C.P."/>
            <person name="Gaskell J.A."/>
            <person name="Kersten P."/>
            <person name="St John F."/>
            <person name="Glasner J."/>
            <person name="Sabat G."/>
            <person name="Splinter BonDurant S."/>
            <person name="Syed K."/>
            <person name="Yadav J."/>
            <person name="Mgbeahuruike A.C."/>
            <person name="Kovalchuk A."/>
            <person name="Asiegbu F.O."/>
            <person name="Lackner G."/>
            <person name="Hoffmeister D."/>
            <person name="Rencoret J."/>
            <person name="Gutierrez A."/>
            <person name="Sun H."/>
            <person name="Lindquist E."/>
            <person name="Barry K."/>
            <person name="Riley R."/>
            <person name="Grigoriev I.V."/>
            <person name="Henrissat B."/>
            <person name="Kues U."/>
            <person name="Berka R.M."/>
            <person name="Martinez A.T."/>
            <person name="Covert S.F."/>
            <person name="Blanchette R.A."/>
            <person name="Cullen D."/>
        </authorList>
    </citation>
    <scope>NUCLEOTIDE SEQUENCE [LARGE SCALE GENOMIC DNA]</scope>
    <source>
        <strain evidence="10 11">11061_1 CR5-6</strain>
    </source>
</reference>
<evidence type="ECO:0000256" key="1">
    <source>
        <dbReference type="ARBA" id="ARBA00004389"/>
    </source>
</evidence>
<dbReference type="InterPro" id="IPR017937">
    <property type="entry name" value="Thioredoxin_CS"/>
</dbReference>
<sequence length="578" mass="63879">MQLYTLLSRLPYTLVISSLALAASAVPVESVELTVLNPSNFKDSIAEGVWFIEHFSPYCGHCRNFAPTWKQLVEETESQEDPGIHLAQVNCAVDGDLCRDNQVTGYPQMNLYKNGEFVETFKKSREIEIVREFISSHAQKKTPPPPPPPPPPAAPAKVEQQIPIVREVYNPAGTVMKLTPRTFAQTLKKGHVFVKYFAPWCGHCKKLAPIWETLAAEMRGQVNIAEVDCEAHGALCRTQDVTGYPMLFYYGETGSSKTEYSGGRKLEQLRAFAEKVSGPAVQQIAPENIDKEVSAHPVVFLMLHPAQETASVKQVTEASHSLFGSPPVYVSSSHSLYDRFNLDSSKSAILALKDHDSSVPTAWSYLDRFGGSADKLGSWLVSNKLPTYVELDSDNFQEVMNAAHKPLVVLVAAPKAELASAGERARAVAQQWKDSKATGAVVFTTMDADKWAKWLGSMYGIKPENGVSVVVANHTRLVYYDVDQFGEKIALSHKSISRVVEGVLQGTASYKHSENLVERLARFLNNRLVGIEHFVSNHPWGISFFVIAGIAVVVFFIRRIIAEEGALADDMARKARLD</sequence>
<dbReference type="PANTHER" id="PTHR46426:SF1">
    <property type="entry name" value="PROTEIN DISULFIDE-ISOMERASE TMX3"/>
    <property type="match status" value="1"/>
</dbReference>